<evidence type="ECO:0000259" key="1">
    <source>
        <dbReference type="Pfam" id="PF12680"/>
    </source>
</evidence>
<sequence length="148" mass="16306">MPHSSFSSSPALARIEQAYRRWGETLGGNLDEVLETFTEDVEIRTLLPDDGSTPVRGLYRGRDGARRYFADMFGAFDLLEHVADRLIVDADGTALVMVGRCRLRHRASGAEMGSPLIDVCELRDGGVSRLTEMFDTFAFHRATVGAPA</sequence>
<dbReference type="EMBL" id="SPDV01000095">
    <property type="protein sequence ID" value="TFI56370.1"/>
    <property type="molecule type" value="Genomic_DNA"/>
</dbReference>
<dbReference type="InterPro" id="IPR037401">
    <property type="entry name" value="SnoaL-like"/>
</dbReference>
<reference evidence="2 3" key="1">
    <citation type="submission" date="2019-03" db="EMBL/GenBank/DDBJ databases">
        <title>Genome sequence of Sphingomonas sp. 17J27-24.</title>
        <authorList>
            <person name="Kim M."/>
            <person name="Maeng S."/>
            <person name="Sathiyaraj S."/>
        </authorList>
    </citation>
    <scope>NUCLEOTIDE SEQUENCE [LARGE SCALE GENOMIC DNA]</scope>
    <source>
        <strain evidence="2 3">17J27-24</strain>
    </source>
</reference>
<evidence type="ECO:0000313" key="2">
    <source>
        <dbReference type="EMBL" id="TFI56370.1"/>
    </source>
</evidence>
<dbReference type="OrthoDB" id="7707694at2"/>
<dbReference type="Gene3D" id="3.10.450.50">
    <property type="match status" value="1"/>
</dbReference>
<dbReference type="Proteomes" id="UP000298213">
    <property type="component" value="Unassembled WGS sequence"/>
</dbReference>
<evidence type="ECO:0000313" key="3">
    <source>
        <dbReference type="Proteomes" id="UP000298213"/>
    </source>
</evidence>
<dbReference type="SUPFAM" id="SSF54427">
    <property type="entry name" value="NTF2-like"/>
    <property type="match status" value="1"/>
</dbReference>
<protein>
    <recommendedName>
        <fullName evidence="1">SnoaL-like domain-containing protein</fullName>
    </recommendedName>
</protein>
<dbReference type="Pfam" id="PF12680">
    <property type="entry name" value="SnoaL_2"/>
    <property type="match status" value="1"/>
</dbReference>
<comment type="caution">
    <text evidence="2">The sequence shown here is derived from an EMBL/GenBank/DDBJ whole genome shotgun (WGS) entry which is preliminary data.</text>
</comment>
<dbReference type="InterPro" id="IPR032710">
    <property type="entry name" value="NTF2-like_dom_sf"/>
</dbReference>
<proteinExistence type="predicted"/>
<name>A0A4Y8ZK39_9SPHN</name>
<dbReference type="RefSeq" id="WP_135090622.1">
    <property type="nucleotide sequence ID" value="NZ_SPDV01000095.1"/>
</dbReference>
<accession>A0A4Y8ZK39</accession>
<dbReference type="AlphaFoldDB" id="A0A4Y8ZK39"/>
<feature type="domain" description="SnoaL-like" evidence="1">
    <location>
        <begin position="20"/>
        <end position="128"/>
    </location>
</feature>
<gene>
    <name evidence="2" type="ORF">E2493_20610</name>
</gene>
<keyword evidence="3" id="KW-1185">Reference proteome</keyword>
<organism evidence="2 3">
    <name type="scientific">Sphingomonas parva</name>
    <dbReference type="NCBI Taxonomy" id="2555898"/>
    <lineage>
        <taxon>Bacteria</taxon>
        <taxon>Pseudomonadati</taxon>
        <taxon>Pseudomonadota</taxon>
        <taxon>Alphaproteobacteria</taxon>
        <taxon>Sphingomonadales</taxon>
        <taxon>Sphingomonadaceae</taxon>
        <taxon>Sphingomonas</taxon>
    </lineage>
</organism>